<dbReference type="EMBL" id="RAHJ01000019">
    <property type="protein sequence ID" value="RJX66855.1"/>
    <property type="molecule type" value="Genomic_DNA"/>
</dbReference>
<evidence type="ECO:0000313" key="3">
    <source>
        <dbReference type="Proteomes" id="UP000284322"/>
    </source>
</evidence>
<accession>A0A419R0R2</accession>
<dbReference type="RefSeq" id="WP_120110072.1">
    <property type="nucleotide sequence ID" value="NZ_RAHJ01000019.1"/>
</dbReference>
<reference evidence="2 3" key="1">
    <citation type="submission" date="2018-09" db="EMBL/GenBank/DDBJ databases">
        <title>Altererythrobacter sp.Ery1 and Ery12, the genome sequencing of novel strains in genus Alterythrobacter.</title>
        <authorList>
            <person name="Cheng H."/>
            <person name="Wu Y.-H."/>
            <person name="Fang C."/>
            <person name="Xu X.-W."/>
        </authorList>
    </citation>
    <scope>NUCLEOTIDE SEQUENCE [LARGE SCALE GENOMIC DNA]</scope>
    <source>
        <strain evidence="2 3">Ery12</strain>
    </source>
</reference>
<dbReference type="AlphaFoldDB" id="A0A419R0R2"/>
<feature type="chain" id="PRO_5018997327" evidence="1">
    <location>
        <begin position="19"/>
        <end position="130"/>
    </location>
</feature>
<organism evidence="2 3">
    <name type="scientific">Tsuneonella suprasediminis</name>
    <dbReference type="NCBI Taxonomy" id="2306996"/>
    <lineage>
        <taxon>Bacteria</taxon>
        <taxon>Pseudomonadati</taxon>
        <taxon>Pseudomonadota</taxon>
        <taxon>Alphaproteobacteria</taxon>
        <taxon>Sphingomonadales</taxon>
        <taxon>Erythrobacteraceae</taxon>
        <taxon>Tsuneonella</taxon>
    </lineage>
</organism>
<dbReference type="Proteomes" id="UP000284322">
    <property type="component" value="Unassembled WGS sequence"/>
</dbReference>
<name>A0A419R0R2_9SPHN</name>
<sequence>MKTFAILVFVSATLGACAVIPNAPNVDRPPQPAGYAVPFDQPAQVGDLVLTSKSVVEDSRCPANARCMWAGRMVVRTRIDGAGWRETKDLTLGETYGTHDRKFALVQVLPEKMTGDEIASDTYRFRYEAR</sequence>
<protein>
    <submittedName>
        <fullName evidence="2">Uncharacterized protein</fullName>
    </submittedName>
</protein>
<evidence type="ECO:0000313" key="2">
    <source>
        <dbReference type="EMBL" id="RJX66855.1"/>
    </source>
</evidence>
<feature type="signal peptide" evidence="1">
    <location>
        <begin position="1"/>
        <end position="18"/>
    </location>
</feature>
<proteinExistence type="predicted"/>
<dbReference type="PROSITE" id="PS51257">
    <property type="entry name" value="PROKAR_LIPOPROTEIN"/>
    <property type="match status" value="1"/>
</dbReference>
<dbReference type="OrthoDB" id="163809at2"/>
<keyword evidence="1" id="KW-0732">Signal</keyword>
<gene>
    <name evidence="2" type="ORF">D6858_10850</name>
</gene>
<comment type="caution">
    <text evidence="2">The sequence shown here is derived from an EMBL/GenBank/DDBJ whole genome shotgun (WGS) entry which is preliminary data.</text>
</comment>
<keyword evidence="3" id="KW-1185">Reference proteome</keyword>
<evidence type="ECO:0000256" key="1">
    <source>
        <dbReference type="SAM" id="SignalP"/>
    </source>
</evidence>